<comment type="caution">
    <text evidence="2">The sequence shown here is derived from an EMBL/GenBank/DDBJ whole genome shotgun (WGS) entry which is preliminary data.</text>
</comment>
<keyword evidence="3" id="KW-1185">Reference proteome</keyword>
<feature type="region of interest" description="Disordered" evidence="1">
    <location>
        <begin position="31"/>
        <end position="62"/>
    </location>
</feature>
<protein>
    <submittedName>
        <fullName evidence="2">(Mediterranean fruit fly) hypothetical protein</fullName>
    </submittedName>
</protein>
<accession>A0A811V580</accession>
<dbReference type="EMBL" id="CAJHJT010000034">
    <property type="protein sequence ID" value="CAD7004986.1"/>
    <property type="molecule type" value="Genomic_DNA"/>
</dbReference>
<feature type="non-terminal residue" evidence="2">
    <location>
        <position position="1"/>
    </location>
</feature>
<evidence type="ECO:0000313" key="2">
    <source>
        <dbReference type="EMBL" id="CAD7004986.1"/>
    </source>
</evidence>
<evidence type="ECO:0000256" key="1">
    <source>
        <dbReference type="SAM" id="MobiDB-lite"/>
    </source>
</evidence>
<dbReference type="Proteomes" id="UP000606786">
    <property type="component" value="Unassembled WGS sequence"/>
</dbReference>
<sequence>TIQSKKRTVNSLACSPLTILFNSQQYIHTLSGGGSVSSSSSSRSSAGESERNEDTAVMAEII</sequence>
<gene>
    <name evidence="2" type="ORF">CCAP1982_LOCUS13362</name>
</gene>
<feature type="compositionally biased region" description="Low complexity" evidence="1">
    <location>
        <begin position="36"/>
        <end position="47"/>
    </location>
</feature>
<dbReference type="AlphaFoldDB" id="A0A811V580"/>
<reference evidence="2" key="1">
    <citation type="submission" date="2020-11" db="EMBL/GenBank/DDBJ databases">
        <authorList>
            <person name="Whitehead M."/>
        </authorList>
    </citation>
    <scope>NUCLEOTIDE SEQUENCE</scope>
    <source>
        <strain evidence="2">EGII</strain>
    </source>
</reference>
<organism evidence="2 3">
    <name type="scientific">Ceratitis capitata</name>
    <name type="common">Mediterranean fruit fly</name>
    <name type="synonym">Tephritis capitata</name>
    <dbReference type="NCBI Taxonomy" id="7213"/>
    <lineage>
        <taxon>Eukaryota</taxon>
        <taxon>Metazoa</taxon>
        <taxon>Ecdysozoa</taxon>
        <taxon>Arthropoda</taxon>
        <taxon>Hexapoda</taxon>
        <taxon>Insecta</taxon>
        <taxon>Pterygota</taxon>
        <taxon>Neoptera</taxon>
        <taxon>Endopterygota</taxon>
        <taxon>Diptera</taxon>
        <taxon>Brachycera</taxon>
        <taxon>Muscomorpha</taxon>
        <taxon>Tephritoidea</taxon>
        <taxon>Tephritidae</taxon>
        <taxon>Ceratitis</taxon>
        <taxon>Ceratitis</taxon>
    </lineage>
</organism>
<evidence type="ECO:0000313" key="3">
    <source>
        <dbReference type="Proteomes" id="UP000606786"/>
    </source>
</evidence>
<proteinExistence type="predicted"/>
<name>A0A811V580_CERCA</name>